<dbReference type="AlphaFoldDB" id="A0A9P8BYB1"/>
<accession>A0A9P8BYB1</accession>
<proteinExistence type="predicted"/>
<dbReference type="EMBL" id="JAHRHY010000001">
    <property type="protein sequence ID" value="KAG9072880.1"/>
    <property type="molecule type" value="Genomic_DNA"/>
</dbReference>
<reference evidence="1" key="1">
    <citation type="submission" date="2021-06" db="EMBL/GenBank/DDBJ databases">
        <title>Genome Sequence of Mortierella hyaline Strain SCG-10, a Cold-Adapted, Nitrate-Reducing Fungus Isolated from Soil in Minnesota, USA.</title>
        <authorList>
            <person name="Aldossari N."/>
        </authorList>
    </citation>
    <scope>NUCLEOTIDE SEQUENCE</scope>
    <source>
        <strain evidence="1">SCG-10</strain>
    </source>
</reference>
<evidence type="ECO:0000313" key="1">
    <source>
        <dbReference type="EMBL" id="KAG9072880.1"/>
    </source>
</evidence>
<comment type="caution">
    <text evidence="1">The sequence shown here is derived from an EMBL/GenBank/DDBJ whole genome shotgun (WGS) entry which is preliminary data.</text>
</comment>
<sequence length="239" mass="27968">MVEFESGDILENWMQGNFGQHYPNLESFRTILNPEFIDEMWHPRENFDHTHQLLVANRHLKEFDSVMNFVKIDQMLRQPWACMGLEWLVCSIVGVDRLTEEEEEVVVAGLRVPGYSTELTEDETRAVEKFYRCRAQHHGMYDRLASLKRLKHLDLGYENRYPPWADIGKRYRGEDDNLYLKYIDQPMFDTLELTLESGLGRSAALKDLEMFGFECINHRVGKAGMDGQELAQAKVDVWS</sequence>
<protein>
    <submittedName>
        <fullName evidence="1">Uncharacterized protein</fullName>
    </submittedName>
</protein>
<dbReference type="Proteomes" id="UP000707451">
    <property type="component" value="Unassembled WGS sequence"/>
</dbReference>
<name>A0A9P8BYB1_9FUNG</name>
<keyword evidence="2" id="KW-1185">Reference proteome</keyword>
<gene>
    <name evidence="1" type="ORF">KI688_000661</name>
</gene>
<organism evidence="1 2">
    <name type="scientific">Linnemannia hyalina</name>
    <dbReference type="NCBI Taxonomy" id="64524"/>
    <lineage>
        <taxon>Eukaryota</taxon>
        <taxon>Fungi</taxon>
        <taxon>Fungi incertae sedis</taxon>
        <taxon>Mucoromycota</taxon>
        <taxon>Mortierellomycotina</taxon>
        <taxon>Mortierellomycetes</taxon>
        <taxon>Mortierellales</taxon>
        <taxon>Mortierellaceae</taxon>
        <taxon>Linnemannia</taxon>
    </lineage>
</organism>
<dbReference type="OrthoDB" id="2430393at2759"/>
<evidence type="ECO:0000313" key="2">
    <source>
        <dbReference type="Proteomes" id="UP000707451"/>
    </source>
</evidence>